<dbReference type="AlphaFoldDB" id="A0AAD8MML1"/>
<evidence type="ECO:0000313" key="4">
    <source>
        <dbReference type="Proteomes" id="UP001237642"/>
    </source>
</evidence>
<dbReference type="PANTHER" id="PTHR48040:SF12">
    <property type="entry name" value="ABC TRANSPORTER G FAMILY MEMBER 32-LIKE ISOFORM X1"/>
    <property type="match status" value="1"/>
</dbReference>
<reference evidence="3" key="2">
    <citation type="submission" date="2023-05" db="EMBL/GenBank/DDBJ databases">
        <authorList>
            <person name="Schelkunov M.I."/>
        </authorList>
    </citation>
    <scope>NUCLEOTIDE SEQUENCE</scope>
    <source>
        <strain evidence="3">Hsosn_3</strain>
        <tissue evidence="3">Leaf</tissue>
    </source>
</reference>
<evidence type="ECO:0000313" key="3">
    <source>
        <dbReference type="EMBL" id="KAK1378317.1"/>
    </source>
</evidence>
<dbReference type="PANTHER" id="PTHR48040">
    <property type="entry name" value="PLEIOTROPIC DRUG RESISTANCE PROTEIN 1-LIKE ISOFORM X1"/>
    <property type="match status" value="1"/>
</dbReference>
<proteinExistence type="predicted"/>
<gene>
    <name evidence="3" type="ORF">POM88_025061</name>
</gene>
<dbReference type="Pfam" id="PF08370">
    <property type="entry name" value="PDR_assoc"/>
    <property type="match status" value="1"/>
</dbReference>
<feature type="transmembrane region" description="Helical" evidence="1">
    <location>
        <begin position="13"/>
        <end position="36"/>
    </location>
</feature>
<feature type="domain" description="Plant PDR ABC transporter associated" evidence="2">
    <location>
        <begin position="2"/>
        <end position="50"/>
    </location>
</feature>
<keyword evidence="1" id="KW-1133">Transmembrane helix</keyword>
<organism evidence="3 4">
    <name type="scientific">Heracleum sosnowskyi</name>
    <dbReference type="NCBI Taxonomy" id="360622"/>
    <lineage>
        <taxon>Eukaryota</taxon>
        <taxon>Viridiplantae</taxon>
        <taxon>Streptophyta</taxon>
        <taxon>Embryophyta</taxon>
        <taxon>Tracheophyta</taxon>
        <taxon>Spermatophyta</taxon>
        <taxon>Magnoliopsida</taxon>
        <taxon>eudicotyledons</taxon>
        <taxon>Gunneridae</taxon>
        <taxon>Pentapetalae</taxon>
        <taxon>asterids</taxon>
        <taxon>campanulids</taxon>
        <taxon>Apiales</taxon>
        <taxon>Apiaceae</taxon>
        <taxon>Apioideae</taxon>
        <taxon>apioid superclade</taxon>
        <taxon>Tordylieae</taxon>
        <taxon>Tordyliinae</taxon>
        <taxon>Heracleum</taxon>
    </lineage>
</organism>
<keyword evidence="1" id="KW-0472">Membrane</keyword>
<dbReference type="Proteomes" id="UP001237642">
    <property type="component" value="Unassembled WGS sequence"/>
</dbReference>
<keyword evidence="4" id="KW-1185">Reference proteome</keyword>
<keyword evidence="1" id="KW-0812">Transmembrane</keyword>
<evidence type="ECO:0000259" key="2">
    <source>
        <dbReference type="Pfam" id="PF08370"/>
    </source>
</evidence>
<evidence type="ECO:0000256" key="1">
    <source>
        <dbReference type="SAM" id="Phobius"/>
    </source>
</evidence>
<comment type="caution">
    <text evidence="3">The sequence shown here is derived from an EMBL/GenBank/DDBJ whole genome shotgun (WGS) entry which is preliminary data.</text>
</comment>
<name>A0AAD8MML1_9APIA</name>
<accession>A0AAD8MML1</accession>
<reference evidence="3" key="1">
    <citation type="submission" date="2023-02" db="EMBL/GenBank/DDBJ databases">
        <title>Genome of toxic invasive species Heracleum sosnowskyi carries increased number of genes despite the absence of recent whole-genome duplications.</title>
        <authorList>
            <person name="Schelkunov M."/>
            <person name="Shtratnikova V."/>
            <person name="Makarenko M."/>
            <person name="Klepikova A."/>
            <person name="Omelchenko D."/>
            <person name="Novikova G."/>
            <person name="Obukhova E."/>
            <person name="Bogdanov V."/>
            <person name="Penin A."/>
            <person name="Logacheva M."/>
        </authorList>
    </citation>
    <scope>NUCLEOTIDE SEQUENCE</scope>
    <source>
        <strain evidence="3">Hsosn_3</strain>
        <tissue evidence="3">Leaf</tissue>
    </source>
</reference>
<dbReference type="InterPro" id="IPR013581">
    <property type="entry name" value="PDR_assoc"/>
</dbReference>
<dbReference type="EMBL" id="JAUIZM010000006">
    <property type="protein sequence ID" value="KAK1378317.1"/>
    <property type="molecule type" value="Genomic_DNA"/>
</dbReference>
<protein>
    <recommendedName>
        <fullName evidence="2">Plant PDR ABC transporter associated domain-containing protein</fullName>
    </recommendedName>
</protein>
<sequence>MLLKARSLFPETYWYWIGVGALLGYTVLFNILYTLFLTYLNPLGNRQVVICDKEAEVGSSRMQGECDVIELREYLQHSHSFSGKIIKDQRRMVLPFQPLSMSFRDISYYVDTHVELKQQGVTEDRL</sequence>